<dbReference type="STRING" id="765440.A0A0C3BSS0"/>
<keyword evidence="2" id="KW-1185">Reference proteome</keyword>
<dbReference type="InterPro" id="IPR011013">
    <property type="entry name" value="Gal_mutarotase_sf_dom"/>
</dbReference>
<dbReference type="Gene3D" id="2.70.98.10">
    <property type="match status" value="1"/>
</dbReference>
<dbReference type="HOGENOM" id="CLU_028297_0_0_1"/>
<proteinExistence type="predicted"/>
<dbReference type="Proteomes" id="UP000054166">
    <property type="component" value="Unassembled WGS sequence"/>
</dbReference>
<evidence type="ECO:0008006" key="3">
    <source>
        <dbReference type="Google" id="ProtNLM"/>
    </source>
</evidence>
<dbReference type="InterPro" id="IPR008183">
    <property type="entry name" value="Aldose_1/G6P_1-epimerase"/>
</dbReference>
<dbReference type="GO" id="GO:0006006">
    <property type="term" value="P:glucose metabolic process"/>
    <property type="evidence" value="ECO:0007669"/>
    <property type="project" value="TreeGrafter"/>
</dbReference>
<dbReference type="PANTHER" id="PTHR10091">
    <property type="entry name" value="ALDOSE-1-EPIMERASE"/>
    <property type="match status" value="1"/>
</dbReference>
<dbReference type="AlphaFoldDB" id="A0A0C3BSS0"/>
<protein>
    <recommendedName>
        <fullName evidence="3">Galactose mutarotase-like protein</fullName>
    </recommendedName>
</protein>
<evidence type="ECO:0000313" key="2">
    <source>
        <dbReference type="Proteomes" id="UP000054166"/>
    </source>
</evidence>
<dbReference type="OrthoDB" id="274691at2759"/>
<reference evidence="2" key="2">
    <citation type="submission" date="2015-01" db="EMBL/GenBank/DDBJ databases">
        <title>Evolutionary Origins and Diversification of the Mycorrhizal Mutualists.</title>
        <authorList>
            <consortium name="DOE Joint Genome Institute"/>
            <consortium name="Mycorrhizal Genomics Consortium"/>
            <person name="Kohler A."/>
            <person name="Kuo A."/>
            <person name="Nagy L.G."/>
            <person name="Floudas D."/>
            <person name="Copeland A."/>
            <person name="Barry K.W."/>
            <person name="Cichocki N."/>
            <person name="Veneault-Fourrey C."/>
            <person name="LaButti K."/>
            <person name="Lindquist E.A."/>
            <person name="Lipzen A."/>
            <person name="Lundell T."/>
            <person name="Morin E."/>
            <person name="Murat C."/>
            <person name="Riley R."/>
            <person name="Ohm R."/>
            <person name="Sun H."/>
            <person name="Tunlid A."/>
            <person name="Henrissat B."/>
            <person name="Grigoriev I.V."/>
            <person name="Hibbett D.S."/>
            <person name="Martin F."/>
        </authorList>
    </citation>
    <scope>NUCLEOTIDE SEQUENCE [LARGE SCALE GENOMIC DNA]</scope>
    <source>
        <strain evidence="2">F 1598</strain>
    </source>
</reference>
<name>A0A0C3BSS0_PILCF</name>
<organism evidence="1 2">
    <name type="scientific">Piloderma croceum (strain F 1598)</name>
    <dbReference type="NCBI Taxonomy" id="765440"/>
    <lineage>
        <taxon>Eukaryota</taxon>
        <taxon>Fungi</taxon>
        <taxon>Dikarya</taxon>
        <taxon>Basidiomycota</taxon>
        <taxon>Agaricomycotina</taxon>
        <taxon>Agaricomycetes</taxon>
        <taxon>Agaricomycetidae</taxon>
        <taxon>Atheliales</taxon>
        <taxon>Atheliaceae</taxon>
        <taxon>Piloderma</taxon>
    </lineage>
</organism>
<dbReference type="GO" id="GO:0033499">
    <property type="term" value="P:galactose catabolic process via UDP-galactose, Leloir pathway"/>
    <property type="evidence" value="ECO:0007669"/>
    <property type="project" value="TreeGrafter"/>
</dbReference>
<dbReference type="InterPro" id="IPR014718">
    <property type="entry name" value="GH-type_carb-bd"/>
</dbReference>
<dbReference type="PANTHER" id="PTHR10091:SF0">
    <property type="entry name" value="GALACTOSE MUTAROTASE"/>
    <property type="match status" value="1"/>
</dbReference>
<dbReference type="SUPFAM" id="SSF74650">
    <property type="entry name" value="Galactose mutarotase-like"/>
    <property type="match status" value="1"/>
</dbReference>
<evidence type="ECO:0000313" key="1">
    <source>
        <dbReference type="EMBL" id="KIM80392.1"/>
    </source>
</evidence>
<reference evidence="1 2" key="1">
    <citation type="submission" date="2014-04" db="EMBL/GenBank/DDBJ databases">
        <authorList>
            <consortium name="DOE Joint Genome Institute"/>
            <person name="Kuo A."/>
            <person name="Tarkka M."/>
            <person name="Buscot F."/>
            <person name="Kohler A."/>
            <person name="Nagy L.G."/>
            <person name="Floudas D."/>
            <person name="Copeland A."/>
            <person name="Barry K.W."/>
            <person name="Cichocki N."/>
            <person name="Veneault-Fourrey C."/>
            <person name="LaButti K."/>
            <person name="Lindquist E.A."/>
            <person name="Lipzen A."/>
            <person name="Lundell T."/>
            <person name="Morin E."/>
            <person name="Murat C."/>
            <person name="Sun H."/>
            <person name="Tunlid A."/>
            <person name="Henrissat B."/>
            <person name="Grigoriev I.V."/>
            <person name="Hibbett D.S."/>
            <person name="Martin F."/>
            <person name="Nordberg H.P."/>
            <person name="Cantor M.N."/>
            <person name="Hua S.X."/>
        </authorList>
    </citation>
    <scope>NUCLEOTIDE SEQUENCE [LARGE SCALE GENOMIC DNA]</scope>
    <source>
        <strain evidence="1 2">F 1598</strain>
    </source>
</reference>
<gene>
    <name evidence="1" type="ORF">PILCRDRAFT_822524</name>
</gene>
<dbReference type="Pfam" id="PF01263">
    <property type="entry name" value="Aldose_epim"/>
    <property type="match status" value="1"/>
</dbReference>
<dbReference type="GO" id="GO:0030246">
    <property type="term" value="F:carbohydrate binding"/>
    <property type="evidence" value="ECO:0007669"/>
    <property type="project" value="InterPro"/>
</dbReference>
<accession>A0A0C3BSS0</accession>
<dbReference type="InParanoid" id="A0A0C3BSS0"/>
<dbReference type="GO" id="GO:0004034">
    <property type="term" value="F:aldose 1-epimerase activity"/>
    <property type="evidence" value="ECO:0007669"/>
    <property type="project" value="TreeGrafter"/>
</dbReference>
<sequence length="427" mass="46219">MSDFKPVLLALPSLTPSLAVEILPRGLTIHRIFVQEGGRTHDIVVGPEKPEDHLRNKYTNTLIGRYTNRLPVGTHSIERKIKEDEIACKINITAKNEGDTASLHGGAQGFDSLPLTLLSSSSESTLFTKAELISLATHIPGESSSSIWRLVSEDGDQGFPGQLTVEVLVALKEGSGSKRVEGDWEELALGSIIIVYRARVQGKNCKPVVTPINLTQHWGFNLDASLEKKDPSVLKHSLIVKASHTIERDADDLPTGNLLPVAGAHVHNGKKIEEGFPSGGYDDFYMFSKPALSVKRINLSDITKTSVDLLEPILSSSGETESVVELSSDESGLRLTFSTNQTGVQFYSNNYASPGGGTRKKIHGGSGNVGDGYGPGSAAFLEFHEPLAAFLFPQFQKNKDDTLLASDEVYHNFVKVDVAVRHLAPAV</sequence>
<dbReference type="EMBL" id="KN833004">
    <property type="protein sequence ID" value="KIM80392.1"/>
    <property type="molecule type" value="Genomic_DNA"/>
</dbReference>